<dbReference type="PROSITE" id="PS50055">
    <property type="entry name" value="TYR_PHOSPHATASE_PTP"/>
    <property type="match status" value="2"/>
</dbReference>
<dbReference type="InterPro" id="IPR029021">
    <property type="entry name" value="Prot-tyrosine_phosphatase-like"/>
</dbReference>
<dbReference type="EC" id="3.1.3.48" evidence="1"/>
<dbReference type="GO" id="GO:0004725">
    <property type="term" value="F:protein tyrosine phosphatase activity"/>
    <property type="evidence" value="ECO:0007669"/>
    <property type="project" value="UniProtKB-EC"/>
</dbReference>
<dbReference type="PANTHER" id="PTHR19134:SF499">
    <property type="entry name" value="RECEPTOR-TYPE TYROSINE-PROTEIN PHOSPHATASE EPSILON"/>
    <property type="match status" value="1"/>
</dbReference>
<dbReference type="PANTHER" id="PTHR19134">
    <property type="entry name" value="RECEPTOR-TYPE TYROSINE-PROTEIN PHOSPHATASE"/>
    <property type="match status" value="1"/>
</dbReference>
<keyword evidence="2" id="KW-0904">Protein phosphatase</keyword>
<evidence type="ECO:0000313" key="5">
    <source>
        <dbReference type="Proteomes" id="UP000314982"/>
    </source>
</evidence>
<keyword evidence="5" id="KW-1185">Reference proteome</keyword>
<dbReference type="GeneTree" id="ENSGT00940000156570"/>
<evidence type="ECO:0000256" key="2">
    <source>
        <dbReference type="ARBA" id="ARBA00022912"/>
    </source>
</evidence>
<dbReference type="Proteomes" id="UP000314982">
    <property type="component" value="Unassembled WGS sequence"/>
</dbReference>
<dbReference type="AlphaFoldDB" id="A0A4W5L2V9"/>
<sequence length="143" mass="17057">MMHQEQKIDVFGFVSKIRDQRSQLVQTDIQYSFIYQALLEYYLYGDTELDVSSLEGHLHKLHNTHAAFDRVGLEEEFKKLTNMRIMKENMRMGNLPANMKKNRVLQIIPYDFNRVIMSMRRGQEFTDYINASFIDVSKHYNTH</sequence>
<feature type="domain" description="Tyrosine-protein phosphatase" evidence="3">
    <location>
        <begin position="73"/>
        <end position="143"/>
    </location>
</feature>
<reference evidence="5" key="1">
    <citation type="submission" date="2018-06" db="EMBL/GenBank/DDBJ databases">
        <title>Genome assembly of Danube salmon.</title>
        <authorList>
            <person name="Macqueen D.J."/>
            <person name="Gundappa M.K."/>
        </authorList>
    </citation>
    <scope>NUCLEOTIDE SEQUENCE [LARGE SCALE GENOMIC DNA]</scope>
</reference>
<accession>A0A4W5L2V9</accession>
<proteinExistence type="predicted"/>
<dbReference type="Ensembl" id="ENSHHUT00000018541.1">
    <property type="protein sequence ID" value="ENSHHUP00000017890.1"/>
    <property type="gene ID" value="ENSHHUG00000011150.1"/>
</dbReference>
<dbReference type="SUPFAM" id="SSF52799">
    <property type="entry name" value="(Phosphotyrosine protein) phosphatases II"/>
    <property type="match status" value="2"/>
</dbReference>
<dbReference type="Pfam" id="PF00102">
    <property type="entry name" value="Y_phosphatase"/>
    <property type="match status" value="2"/>
</dbReference>
<feature type="domain" description="Tyrosine-protein phosphatase" evidence="3">
    <location>
        <begin position="1"/>
        <end position="41"/>
    </location>
</feature>
<dbReference type="PRINTS" id="PR00700">
    <property type="entry name" value="PRTYPHPHTASE"/>
</dbReference>
<reference evidence="4" key="2">
    <citation type="submission" date="2025-08" db="UniProtKB">
        <authorList>
            <consortium name="Ensembl"/>
        </authorList>
    </citation>
    <scope>IDENTIFICATION</scope>
</reference>
<organism evidence="4 5">
    <name type="scientific">Hucho hucho</name>
    <name type="common">huchen</name>
    <dbReference type="NCBI Taxonomy" id="62062"/>
    <lineage>
        <taxon>Eukaryota</taxon>
        <taxon>Metazoa</taxon>
        <taxon>Chordata</taxon>
        <taxon>Craniata</taxon>
        <taxon>Vertebrata</taxon>
        <taxon>Euteleostomi</taxon>
        <taxon>Actinopterygii</taxon>
        <taxon>Neopterygii</taxon>
        <taxon>Teleostei</taxon>
        <taxon>Protacanthopterygii</taxon>
        <taxon>Salmoniformes</taxon>
        <taxon>Salmonidae</taxon>
        <taxon>Salmoninae</taxon>
        <taxon>Hucho</taxon>
    </lineage>
</organism>
<reference evidence="4" key="3">
    <citation type="submission" date="2025-09" db="UniProtKB">
        <authorList>
            <consortium name="Ensembl"/>
        </authorList>
    </citation>
    <scope>IDENTIFICATION</scope>
</reference>
<evidence type="ECO:0000313" key="4">
    <source>
        <dbReference type="Ensembl" id="ENSHHUP00000017890.1"/>
    </source>
</evidence>
<dbReference type="InterPro" id="IPR050348">
    <property type="entry name" value="Protein-Tyr_Phosphatase"/>
</dbReference>
<dbReference type="InterPro" id="IPR000242">
    <property type="entry name" value="PTP_cat"/>
</dbReference>
<keyword evidence="2" id="KW-0378">Hydrolase</keyword>
<name>A0A4W5L2V9_9TELE</name>
<evidence type="ECO:0000256" key="1">
    <source>
        <dbReference type="ARBA" id="ARBA00013064"/>
    </source>
</evidence>
<evidence type="ECO:0000259" key="3">
    <source>
        <dbReference type="PROSITE" id="PS50055"/>
    </source>
</evidence>
<dbReference type="Gene3D" id="3.90.190.10">
    <property type="entry name" value="Protein tyrosine phosphatase superfamily"/>
    <property type="match status" value="2"/>
</dbReference>
<protein>
    <recommendedName>
        <fullName evidence="1">protein-tyrosine-phosphatase</fullName>
        <ecNumber evidence="1">3.1.3.48</ecNumber>
    </recommendedName>
</protein>